<sequence>MEELKYFNLDMATATKAISEYEGSDLVDVDSWLKEAMIMCILAEMNEQAILKTIIFKLKGVARSYLISFINGDISSLNLETLIESLKKRFGNSKRTDDVLRRFLDVESAGSYNRFISLLRDTTFLYEKECTCTKNLV</sequence>
<dbReference type="Proteomes" id="UP000740883">
    <property type="component" value="Unassembled WGS sequence"/>
</dbReference>
<proteinExistence type="predicted"/>
<keyword evidence="2" id="KW-1185">Reference proteome</keyword>
<name>A0A9P6GV69_9MICR</name>
<accession>A0A9P6GV69</accession>
<organism evidence="1 2">
    <name type="scientific">Nosema granulosis</name>
    <dbReference type="NCBI Taxonomy" id="83296"/>
    <lineage>
        <taxon>Eukaryota</taxon>
        <taxon>Fungi</taxon>
        <taxon>Fungi incertae sedis</taxon>
        <taxon>Microsporidia</taxon>
        <taxon>Nosematidae</taxon>
        <taxon>Nosema</taxon>
    </lineage>
</organism>
<dbReference type="EMBL" id="SBJO01000657">
    <property type="protein sequence ID" value="KAF9758251.1"/>
    <property type="molecule type" value="Genomic_DNA"/>
</dbReference>
<evidence type="ECO:0000313" key="1">
    <source>
        <dbReference type="EMBL" id="KAF9758251.1"/>
    </source>
</evidence>
<dbReference type="AlphaFoldDB" id="A0A9P6GV69"/>
<protein>
    <submittedName>
        <fullName evidence="1">Uncharacterized protein</fullName>
    </submittedName>
</protein>
<dbReference type="OrthoDB" id="2195731at2759"/>
<gene>
    <name evidence="1" type="ORF">NGRA_3198</name>
</gene>
<comment type="caution">
    <text evidence="1">The sequence shown here is derived from an EMBL/GenBank/DDBJ whole genome shotgun (WGS) entry which is preliminary data.</text>
</comment>
<reference evidence="1 2" key="1">
    <citation type="journal article" date="2020" name="Genome Biol. Evol.">
        <title>Comparative genomics of strictly vertically transmitted, feminizing microsporidia endosymbionts of amphipod crustaceans.</title>
        <authorList>
            <person name="Cormier A."/>
            <person name="Chebbi M.A."/>
            <person name="Giraud I."/>
            <person name="Wattier R."/>
            <person name="Teixeira M."/>
            <person name="Gilbert C."/>
            <person name="Rigaud T."/>
            <person name="Cordaux R."/>
        </authorList>
    </citation>
    <scope>NUCLEOTIDE SEQUENCE [LARGE SCALE GENOMIC DNA]</scope>
    <source>
        <strain evidence="1 2">Ou3-Ou53</strain>
    </source>
</reference>
<evidence type="ECO:0000313" key="2">
    <source>
        <dbReference type="Proteomes" id="UP000740883"/>
    </source>
</evidence>